<evidence type="ECO:0000259" key="3">
    <source>
        <dbReference type="Pfam" id="PF09348"/>
    </source>
</evidence>
<feature type="signal peptide" evidence="2">
    <location>
        <begin position="1"/>
        <end position="27"/>
    </location>
</feature>
<proteinExistence type="predicted"/>
<evidence type="ECO:0000313" key="4">
    <source>
        <dbReference type="EMBL" id="VEU44836.1"/>
    </source>
</evidence>
<feature type="region of interest" description="Disordered" evidence="1">
    <location>
        <begin position="296"/>
        <end position="331"/>
    </location>
</feature>
<accession>A0A448ZS47</accession>
<feature type="domain" description="DUF1990" evidence="3">
    <location>
        <begin position="363"/>
        <end position="447"/>
    </location>
</feature>
<dbReference type="Proteomes" id="UP000291116">
    <property type="component" value="Unassembled WGS sequence"/>
</dbReference>
<keyword evidence="2" id="KW-0732">Signal</keyword>
<organism evidence="4 5">
    <name type="scientific">Pseudo-nitzschia multistriata</name>
    <dbReference type="NCBI Taxonomy" id="183589"/>
    <lineage>
        <taxon>Eukaryota</taxon>
        <taxon>Sar</taxon>
        <taxon>Stramenopiles</taxon>
        <taxon>Ochrophyta</taxon>
        <taxon>Bacillariophyta</taxon>
        <taxon>Bacillariophyceae</taxon>
        <taxon>Bacillariophycidae</taxon>
        <taxon>Bacillariales</taxon>
        <taxon>Bacillariaceae</taxon>
        <taxon>Pseudo-nitzschia</taxon>
    </lineage>
</organism>
<dbReference type="InterPro" id="IPR018960">
    <property type="entry name" value="DUF1990"/>
</dbReference>
<feature type="compositionally biased region" description="Polar residues" evidence="1">
    <location>
        <begin position="296"/>
        <end position="305"/>
    </location>
</feature>
<protein>
    <recommendedName>
        <fullName evidence="3">DUF1990 domain-containing protein</fullName>
    </recommendedName>
</protein>
<evidence type="ECO:0000256" key="1">
    <source>
        <dbReference type="SAM" id="MobiDB-lite"/>
    </source>
</evidence>
<dbReference type="OrthoDB" id="46304at2759"/>
<reference evidence="4 5" key="1">
    <citation type="submission" date="2019-01" db="EMBL/GenBank/DDBJ databases">
        <authorList>
            <person name="Ferrante I. M."/>
        </authorList>
    </citation>
    <scope>NUCLEOTIDE SEQUENCE [LARGE SCALE GENOMIC DNA]</scope>
    <source>
        <strain evidence="4 5">B856</strain>
    </source>
</reference>
<feature type="region of interest" description="Disordered" evidence="1">
    <location>
        <begin position="214"/>
        <end position="233"/>
    </location>
</feature>
<dbReference type="Pfam" id="PF09348">
    <property type="entry name" value="DUF1990"/>
    <property type="match status" value="1"/>
</dbReference>
<keyword evidence="5" id="KW-1185">Reference proteome</keyword>
<gene>
    <name evidence="4" type="ORF">PSNMU_V1.4_AUG-EV-PASAV3_0119720</name>
</gene>
<feature type="chain" id="PRO_5019337979" description="DUF1990 domain-containing protein" evidence="2">
    <location>
        <begin position="28"/>
        <end position="462"/>
    </location>
</feature>
<name>A0A448ZS47_9STRA</name>
<feature type="region of interest" description="Disordered" evidence="1">
    <location>
        <begin position="70"/>
        <end position="89"/>
    </location>
</feature>
<evidence type="ECO:0000313" key="5">
    <source>
        <dbReference type="Proteomes" id="UP000291116"/>
    </source>
</evidence>
<evidence type="ECO:0000256" key="2">
    <source>
        <dbReference type="SAM" id="SignalP"/>
    </source>
</evidence>
<sequence>MPTEMRGPRIRWCVAILVVAAIWACDAKPMFGRRRAVPPLKRKMQSWFIRNRSQSKMSDTMYQRTKNSVANRHNNNSCRPKQRGSFMTSTRPTKEQLYRWFGIEGENPNQFLRCMMLRNTFNHNISGITNPFLKVQRSCEPQRTRDCDSIDSSSPLVDNNGKRTLKNIAKVVEKSQRGEGKSGDKNFLKARRNTVRANLALESSSDVENSWWPSLQISQNDDPDRGPLKEEKKSFRKQDWRILTYRKRVGRGKDCYEKVRDAALDWEFQSADGSMGMMQVPEACPSGDKFAMQTSHAVSTKSKGSYSVRPVEDDSSGQVDNRRTHSSSSYRSLGSRRLVSFASKSLTEILPSPFQRRLYSINPVMVVYDVVDQRAPDGQSTFTSTAYSTLKGHFIKGEERVTVALRDGSQDVEVEILSISRAGSGIAGKTLWPFIGKMQSKFFQQQLQHLSDCGNVVDTAKY</sequence>
<feature type="compositionally biased region" description="Basic and acidic residues" evidence="1">
    <location>
        <begin position="222"/>
        <end position="233"/>
    </location>
</feature>
<dbReference type="EMBL" id="CAACVS010000671">
    <property type="protein sequence ID" value="VEU44836.1"/>
    <property type="molecule type" value="Genomic_DNA"/>
</dbReference>
<dbReference type="AlphaFoldDB" id="A0A448ZS47"/>